<dbReference type="EMBL" id="UYSU01041506">
    <property type="protein sequence ID" value="VDM03156.1"/>
    <property type="molecule type" value="Genomic_DNA"/>
</dbReference>
<sequence length="177" mass="19225">MWLLEAGFLSATTPRENAMTGRLNQARVSCVVCVSTLAHSSLPSYLSPPPPLSHLTAPSTFLSFTLTSPLETHPLPSTFPPPSCSKASYDEGDMQSPATQYTAAHINVNGGQLKSVNTVTNLGSNVPHASKVNDEITHWIVKASQAFGRMRNVVWNRHGLHLNTKLTQLYGAETWTI</sequence>
<proteinExistence type="predicted"/>
<gene>
    <name evidence="1" type="ORF">SSLN_LOCUS16770</name>
</gene>
<keyword evidence="2" id="KW-1185">Reference proteome</keyword>
<evidence type="ECO:0000313" key="3">
    <source>
        <dbReference type="WBParaSite" id="SSLN_0001741001-mRNA-1"/>
    </source>
</evidence>
<protein>
    <submittedName>
        <fullName evidence="1 3">Uncharacterized protein</fullName>
    </submittedName>
</protein>
<organism evidence="3">
    <name type="scientific">Schistocephalus solidus</name>
    <name type="common">Tapeworm</name>
    <dbReference type="NCBI Taxonomy" id="70667"/>
    <lineage>
        <taxon>Eukaryota</taxon>
        <taxon>Metazoa</taxon>
        <taxon>Spiralia</taxon>
        <taxon>Lophotrochozoa</taxon>
        <taxon>Platyhelminthes</taxon>
        <taxon>Cestoda</taxon>
        <taxon>Eucestoda</taxon>
        <taxon>Diphyllobothriidea</taxon>
        <taxon>Diphyllobothriidae</taxon>
        <taxon>Schistocephalus</taxon>
    </lineage>
</organism>
<evidence type="ECO:0000313" key="2">
    <source>
        <dbReference type="Proteomes" id="UP000275846"/>
    </source>
</evidence>
<dbReference type="OrthoDB" id="425014at2759"/>
<dbReference type="WBParaSite" id="SSLN_0001741001-mRNA-1">
    <property type="protein sequence ID" value="SSLN_0001741001-mRNA-1"/>
    <property type="gene ID" value="SSLN_0001741001"/>
</dbReference>
<reference evidence="3" key="1">
    <citation type="submission" date="2016-06" db="UniProtKB">
        <authorList>
            <consortium name="WormBaseParasite"/>
        </authorList>
    </citation>
    <scope>IDENTIFICATION</scope>
</reference>
<dbReference type="AlphaFoldDB" id="A0A183TJX2"/>
<evidence type="ECO:0000313" key="1">
    <source>
        <dbReference type="EMBL" id="VDM03156.1"/>
    </source>
</evidence>
<accession>A0A183TJX2</accession>
<dbReference type="Proteomes" id="UP000275846">
    <property type="component" value="Unassembled WGS sequence"/>
</dbReference>
<reference evidence="1 2" key="2">
    <citation type="submission" date="2018-11" db="EMBL/GenBank/DDBJ databases">
        <authorList>
            <consortium name="Pathogen Informatics"/>
        </authorList>
    </citation>
    <scope>NUCLEOTIDE SEQUENCE [LARGE SCALE GENOMIC DNA]</scope>
    <source>
        <strain evidence="1 2">NST_G2</strain>
    </source>
</reference>
<name>A0A183TJX2_SCHSO</name>